<organism evidence="4 6">
    <name type="scientific">Bacillus thuringiensis</name>
    <dbReference type="NCBI Taxonomy" id="1428"/>
    <lineage>
        <taxon>Bacteria</taxon>
        <taxon>Bacillati</taxon>
        <taxon>Bacillota</taxon>
        <taxon>Bacilli</taxon>
        <taxon>Bacillales</taxon>
        <taxon>Bacillaceae</taxon>
        <taxon>Bacillus</taxon>
        <taxon>Bacillus cereus group</taxon>
    </lineage>
</organism>
<name>A0A0B5NCM0_BACTU</name>
<geneLocation type="plasmid" evidence="2 5">
    <name>2</name>
</geneLocation>
<gene>
    <name evidence="2" type="ORF">BF38_5913</name>
    <name evidence="3" type="ORF">FO599_01345</name>
    <name evidence="4" type="ORF">FOC89_01315</name>
</gene>
<evidence type="ECO:0000313" key="5">
    <source>
        <dbReference type="Proteomes" id="UP000031876"/>
    </source>
</evidence>
<evidence type="ECO:0000313" key="2">
    <source>
        <dbReference type="EMBL" id="AJG74115.1"/>
    </source>
</evidence>
<geneLocation type="plasmid" evidence="4 6">
    <name>unnamed3</name>
</geneLocation>
<dbReference type="EMBL" id="CP053979">
    <property type="protein sequence ID" value="QKH22654.1"/>
    <property type="molecule type" value="Genomic_DNA"/>
</dbReference>
<keyword evidence="4" id="KW-0614">Plasmid</keyword>
<evidence type="ECO:0000313" key="3">
    <source>
        <dbReference type="EMBL" id="MDR4174777.1"/>
    </source>
</evidence>
<dbReference type="KEGG" id="btw:BF38_5913"/>
<reference evidence="4 6" key="3">
    <citation type="submission" date="2020-05" db="EMBL/GenBank/DDBJ databases">
        <title>FDA dAtabase for Regulatory Grade micrObial Sequences (FDA-ARGOS): Supporting development and validation of Infectious Disease Dx tests.</title>
        <authorList>
            <person name="Nelson B."/>
            <person name="Plummer A."/>
            <person name="Tallon L."/>
            <person name="Sadzewicz L."/>
            <person name="Zhao X."/>
            <person name="Vavikolanu K."/>
            <person name="Mehta A."/>
            <person name="Aluvathingal J."/>
            <person name="Nadendla S."/>
            <person name="Myers T."/>
            <person name="Yan Y."/>
            <person name="Sichtig H."/>
        </authorList>
    </citation>
    <scope>NUCLEOTIDE SEQUENCE [LARGE SCALE GENOMIC DNA]</scope>
    <source>
        <strain evidence="4 6">FDAARGOS_795</strain>
        <plasmid evidence="4 6">unnamed3</plasmid>
    </source>
</reference>
<protein>
    <submittedName>
        <fullName evidence="4">Uncharacterized protein</fullName>
    </submittedName>
</protein>
<feature type="compositionally biased region" description="Basic and acidic residues" evidence="1">
    <location>
        <begin position="33"/>
        <end position="42"/>
    </location>
</feature>
<dbReference type="Proteomes" id="UP000501107">
    <property type="component" value="Plasmid unnamed3"/>
</dbReference>
<reference evidence="2 5" key="1">
    <citation type="journal article" date="2015" name="Genome Announc.">
        <title>Complete genome sequences for 35 biothreat assay-relevant bacillus species.</title>
        <authorList>
            <person name="Johnson S.L."/>
            <person name="Daligault H.E."/>
            <person name="Davenport K.W."/>
            <person name="Jaissle J."/>
            <person name="Frey K.G."/>
            <person name="Ladner J.T."/>
            <person name="Broomall S.M."/>
            <person name="Bishop-Lilly K.A."/>
            <person name="Bruce D.C."/>
            <person name="Gibbons H.S."/>
            <person name="Coyne S.R."/>
            <person name="Lo C.C."/>
            <person name="Meincke L."/>
            <person name="Munk A.C."/>
            <person name="Koroleva G.I."/>
            <person name="Rosenzweig C.N."/>
            <person name="Palacios G.F."/>
            <person name="Redden C.L."/>
            <person name="Minogue T.D."/>
            <person name="Chain P.S."/>
        </authorList>
    </citation>
    <scope>NUCLEOTIDE SEQUENCE [LARGE SCALE GENOMIC DNA]</scope>
    <source>
        <strain evidence="2 5">HD1011</strain>
        <plasmid evidence="2 5">2</plasmid>
    </source>
</reference>
<dbReference type="EMBL" id="VKQN01000001">
    <property type="protein sequence ID" value="MDR4174777.1"/>
    <property type="molecule type" value="Genomic_DNA"/>
</dbReference>
<evidence type="ECO:0000313" key="6">
    <source>
        <dbReference type="Proteomes" id="UP000501107"/>
    </source>
</evidence>
<dbReference type="EMBL" id="CP009334">
    <property type="protein sequence ID" value="AJG74115.1"/>
    <property type="molecule type" value="Genomic_DNA"/>
</dbReference>
<evidence type="ECO:0000313" key="4">
    <source>
        <dbReference type="EMBL" id="QKH22654.1"/>
    </source>
</evidence>
<sequence length="359" mass="41816">MHDENKLSINTLEQQVKELSTQRGRESSPVQDEVSHVADLEKCVYPIPYDTGNGETSYTPTTEEKEENDSVELVEPIEDEDEIVETPIIDDEILDEDEDEDLLDLNEPKDFDEFSKQDEVDKEDRKFLSHAEDKSLVYYDRETLNEEERNFMISAIEQHILTPQYDRTGNLYFNPRGIVSRAESINALERFGKKRKSIDGVSEESDYFNQGYNELVSSGLDNFFEFYTKENIYGNIRRCELAYMISSHPNHFFNKDVAVKENISKLYGYEDIKKIQISLEDAGRLYSLIQLNNNRSEDIDYYFNRVRSGEIKLPISLILLTHYLVELGYSESDEKVTNLHPLKGVSRLEFAKYIVNLKK</sequence>
<dbReference type="Proteomes" id="UP001181533">
    <property type="component" value="Unassembled WGS sequence"/>
</dbReference>
<feature type="region of interest" description="Disordered" evidence="1">
    <location>
        <begin position="17"/>
        <end position="71"/>
    </location>
</feature>
<accession>A0A0B5NCM0</accession>
<dbReference type="Proteomes" id="UP000031876">
    <property type="component" value="Plasmid 2"/>
</dbReference>
<proteinExistence type="predicted"/>
<evidence type="ECO:0000256" key="1">
    <source>
        <dbReference type="SAM" id="MobiDB-lite"/>
    </source>
</evidence>
<reference evidence="3" key="2">
    <citation type="submission" date="2019-07" db="EMBL/GenBank/DDBJ databases">
        <title>Phylogenomic Reclassification of ATCC Bacillus Strains and Various Taxa within the Genus Bacillus.</title>
        <authorList>
            <person name="Riojas M.A."/>
            <person name="Frank A.M."/>
            <person name="Fenn S.L."/>
            <person name="King S.P."/>
            <person name="Brower S.M."/>
            <person name="Hazbon M.H."/>
        </authorList>
    </citation>
    <scope>NUCLEOTIDE SEQUENCE</scope>
    <source>
        <strain evidence="3">ATCC 35646</strain>
    </source>
</reference>
<dbReference type="AlphaFoldDB" id="A0A0B5NCM0"/>
<dbReference type="RefSeq" id="WP_000543633.1">
    <property type="nucleotide sequence ID" value="NZ_CP009334.1"/>
</dbReference>